<dbReference type="PANTHER" id="PTHR13947">
    <property type="entry name" value="GNAT FAMILY N-ACETYLTRANSFERASE"/>
    <property type="match status" value="1"/>
</dbReference>
<dbReference type="GO" id="GO:0005840">
    <property type="term" value="C:ribosome"/>
    <property type="evidence" value="ECO:0007669"/>
    <property type="project" value="UniProtKB-KW"/>
</dbReference>
<evidence type="ECO:0000313" key="4">
    <source>
        <dbReference type="Proteomes" id="UP000590442"/>
    </source>
</evidence>
<evidence type="ECO:0000259" key="2">
    <source>
        <dbReference type="PROSITE" id="PS51186"/>
    </source>
</evidence>
<dbReference type="SUPFAM" id="SSF55729">
    <property type="entry name" value="Acyl-CoA N-acyltransferases (Nat)"/>
    <property type="match status" value="1"/>
</dbReference>
<comment type="caution">
    <text evidence="3">The sequence shown here is derived from an EMBL/GenBank/DDBJ whole genome shotgun (WGS) entry which is preliminary data.</text>
</comment>
<accession>A0A846QUF5</accession>
<dbReference type="Proteomes" id="UP000590442">
    <property type="component" value="Unassembled WGS sequence"/>
</dbReference>
<keyword evidence="4" id="KW-1185">Reference proteome</keyword>
<dbReference type="Pfam" id="PF00583">
    <property type="entry name" value="Acetyltransf_1"/>
    <property type="match status" value="1"/>
</dbReference>
<dbReference type="CDD" id="cd04301">
    <property type="entry name" value="NAT_SF"/>
    <property type="match status" value="1"/>
</dbReference>
<dbReference type="RefSeq" id="WP_167962069.1">
    <property type="nucleotide sequence ID" value="NZ_JAATJJ010000001.1"/>
</dbReference>
<keyword evidence="1" id="KW-0808">Transferase</keyword>
<organism evidence="3 4">
    <name type="scientific">Saonia flava</name>
    <dbReference type="NCBI Taxonomy" id="523696"/>
    <lineage>
        <taxon>Bacteria</taxon>
        <taxon>Pseudomonadati</taxon>
        <taxon>Bacteroidota</taxon>
        <taxon>Flavobacteriia</taxon>
        <taxon>Flavobacteriales</taxon>
        <taxon>Flavobacteriaceae</taxon>
        <taxon>Saonia</taxon>
    </lineage>
</organism>
<evidence type="ECO:0000313" key="3">
    <source>
        <dbReference type="EMBL" id="NJB70847.1"/>
    </source>
</evidence>
<dbReference type="PANTHER" id="PTHR13947:SF37">
    <property type="entry name" value="LD18367P"/>
    <property type="match status" value="1"/>
</dbReference>
<dbReference type="EMBL" id="JAATJJ010000001">
    <property type="protein sequence ID" value="NJB70847.1"/>
    <property type="molecule type" value="Genomic_DNA"/>
</dbReference>
<gene>
    <name evidence="3" type="ORF">GGR42_001309</name>
</gene>
<dbReference type="Gene3D" id="3.40.630.30">
    <property type="match status" value="1"/>
</dbReference>
<dbReference type="InterPro" id="IPR016181">
    <property type="entry name" value="Acyl_CoA_acyltransferase"/>
</dbReference>
<keyword evidence="3" id="KW-0689">Ribosomal protein</keyword>
<sequence>MQKLQIVPFEDRYAVNFAELNLEWIEKYFEVEPQDRKLLLNCKESIIYPGGHIFFAKIEEEIVGTFALIKVKEGVYEMGKMGVSPKYRGYKIGQQLLQFCIQFAKQQPWDKLILYSNIILENAIHIYRKYGFVEVPLDGHTEYKRSNIMMELTLHS</sequence>
<proteinExistence type="predicted"/>
<dbReference type="InterPro" id="IPR050769">
    <property type="entry name" value="NAT_camello-type"/>
</dbReference>
<name>A0A846QUF5_9FLAO</name>
<protein>
    <submittedName>
        <fullName evidence="3">Ribosomal protein S18 acetylase RimI-like enzyme</fullName>
    </submittedName>
</protein>
<evidence type="ECO:0000256" key="1">
    <source>
        <dbReference type="ARBA" id="ARBA00022679"/>
    </source>
</evidence>
<dbReference type="PROSITE" id="PS51186">
    <property type="entry name" value="GNAT"/>
    <property type="match status" value="1"/>
</dbReference>
<dbReference type="GO" id="GO:0008080">
    <property type="term" value="F:N-acetyltransferase activity"/>
    <property type="evidence" value="ECO:0007669"/>
    <property type="project" value="InterPro"/>
</dbReference>
<feature type="domain" description="N-acetyltransferase" evidence="2">
    <location>
        <begin position="15"/>
        <end position="155"/>
    </location>
</feature>
<reference evidence="3 4" key="1">
    <citation type="submission" date="2020-03" db="EMBL/GenBank/DDBJ databases">
        <title>Genomic Encyclopedia of Type Strains, Phase IV (KMG-IV): sequencing the most valuable type-strain genomes for metagenomic binning, comparative biology and taxonomic classification.</title>
        <authorList>
            <person name="Goeker M."/>
        </authorList>
    </citation>
    <scope>NUCLEOTIDE SEQUENCE [LARGE SCALE GENOMIC DNA]</scope>
    <source>
        <strain evidence="3 4">DSM 29762</strain>
    </source>
</reference>
<dbReference type="AlphaFoldDB" id="A0A846QUF5"/>
<dbReference type="InterPro" id="IPR000182">
    <property type="entry name" value="GNAT_dom"/>
</dbReference>
<keyword evidence="3" id="KW-0687">Ribonucleoprotein</keyword>